<gene>
    <name evidence="13" type="ORF">ACCAA_330031</name>
</gene>
<dbReference type="InterPro" id="IPR045861">
    <property type="entry name" value="CorA_cytoplasmic_dom"/>
</dbReference>
<evidence type="ECO:0000256" key="10">
    <source>
        <dbReference type="ARBA" id="ARBA00023136"/>
    </source>
</evidence>
<dbReference type="GO" id="GO:0015095">
    <property type="term" value="F:magnesium ion transmembrane transporter activity"/>
    <property type="evidence" value="ECO:0007669"/>
    <property type="project" value="TreeGrafter"/>
</dbReference>
<evidence type="ECO:0000313" key="14">
    <source>
        <dbReference type="Proteomes" id="UP000199169"/>
    </source>
</evidence>
<evidence type="ECO:0000313" key="13">
    <source>
        <dbReference type="EMBL" id="SBT06444.1"/>
    </source>
</evidence>
<keyword evidence="3" id="KW-0813">Transport</keyword>
<accession>A0A1A8XMP5</accession>
<reference evidence="13 14" key="1">
    <citation type="submission" date="2016-06" db="EMBL/GenBank/DDBJ databases">
        <authorList>
            <person name="Kjaerup R.B."/>
            <person name="Dalgaard T.S."/>
            <person name="Juul-Madsen H.R."/>
        </authorList>
    </citation>
    <scope>NUCLEOTIDE SEQUENCE [LARGE SCALE GENOMIC DNA]</scope>
    <source>
        <strain evidence="13">3</strain>
    </source>
</reference>
<proteinExistence type="inferred from homology"/>
<feature type="transmembrane region" description="Helical" evidence="12">
    <location>
        <begin position="261"/>
        <end position="282"/>
    </location>
</feature>
<comment type="similarity">
    <text evidence="2">Belongs to the CorA metal ion transporter (MIT) (TC 1.A.35) family.</text>
</comment>
<evidence type="ECO:0000256" key="4">
    <source>
        <dbReference type="ARBA" id="ARBA00022475"/>
    </source>
</evidence>
<evidence type="ECO:0000256" key="2">
    <source>
        <dbReference type="ARBA" id="ARBA00009765"/>
    </source>
</evidence>
<dbReference type="GO" id="GO:0050897">
    <property type="term" value="F:cobalt ion binding"/>
    <property type="evidence" value="ECO:0007669"/>
    <property type="project" value="TreeGrafter"/>
</dbReference>
<dbReference type="InterPro" id="IPR002523">
    <property type="entry name" value="MgTranspt_CorA/ZnTranspt_ZntB"/>
</dbReference>
<evidence type="ECO:0000256" key="6">
    <source>
        <dbReference type="ARBA" id="ARBA00022692"/>
    </source>
</evidence>
<dbReference type="GO" id="GO:0000287">
    <property type="term" value="F:magnesium ion binding"/>
    <property type="evidence" value="ECO:0007669"/>
    <property type="project" value="TreeGrafter"/>
</dbReference>
<comment type="subcellular location">
    <subcellularLocation>
        <location evidence="1">Cell membrane</location>
        <topology evidence="1">Multi-pass membrane protein</topology>
    </subcellularLocation>
</comment>
<dbReference type="SUPFAM" id="SSF144083">
    <property type="entry name" value="Magnesium transport protein CorA, transmembrane region"/>
    <property type="match status" value="1"/>
</dbReference>
<feature type="transmembrane region" description="Helical" evidence="12">
    <location>
        <begin position="294"/>
        <end position="313"/>
    </location>
</feature>
<dbReference type="PANTHER" id="PTHR46494:SF3">
    <property type="entry name" value="ZINC TRANSPORT PROTEIN ZNTB"/>
    <property type="match status" value="1"/>
</dbReference>
<evidence type="ECO:0000256" key="8">
    <source>
        <dbReference type="ARBA" id="ARBA00022989"/>
    </source>
</evidence>
<keyword evidence="8 12" id="KW-1133">Transmembrane helix</keyword>
<keyword evidence="4" id="KW-1003">Cell membrane</keyword>
<keyword evidence="5" id="KW-0997">Cell inner membrane</keyword>
<keyword evidence="7" id="KW-0862">Zinc</keyword>
<evidence type="ECO:0000256" key="1">
    <source>
        <dbReference type="ARBA" id="ARBA00004651"/>
    </source>
</evidence>
<dbReference type="Pfam" id="PF01544">
    <property type="entry name" value="CorA"/>
    <property type="match status" value="1"/>
</dbReference>
<keyword evidence="10 12" id="KW-0472">Membrane</keyword>
<protein>
    <submittedName>
        <fullName evidence="13">Putative Magnesium and cobalt transport protein CorA</fullName>
    </submittedName>
</protein>
<dbReference type="AlphaFoldDB" id="A0A1A8XMP5"/>
<dbReference type="PANTHER" id="PTHR46494">
    <property type="entry name" value="CORA FAMILY METAL ION TRANSPORTER (EUROFUNG)"/>
    <property type="match status" value="1"/>
</dbReference>
<dbReference type="GO" id="GO:0005886">
    <property type="term" value="C:plasma membrane"/>
    <property type="evidence" value="ECO:0007669"/>
    <property type="project" value="UniProtKB-SubCell"/>
</dbReference>
<keyword evidence="9" id="KW-0406">Ion transport</keyword>
<dbReference type="Proteomes" id="UP000199169">
    <property type="component" value="Unassembled WGS sequence"/>
</dbReference>
<evidence type="ECO:0000256" key="9">
    <source>
        <dbReference type="ARBA" id="ARBA00023065"/>
    </source>
</evidence>
<organism evidence="13 14">
    <name type="scientific">Candidatus Accumulibacter aalborgensis</name>
    <dbReference type="NCBI Taxonomy" id="1860102"/>
    <lineage>
        <taxon>Bacteria</taxon>
        <taxon>Pseudomonadati</taxon>
        <taxon>Pseudomonadota</taxon>
        <taxon>Betaproteobacteria</taxon>
        <taxon>Candidatus Accumulibacter</taxon>
    </lineage>
</organism>
<evidence type="ECO:0000256" key="11">
    <source>
        <dbReference type="SAM" id="MobiDB-lite"/>
    </source>
</evidence>
<evidence type="ECO:0000256" key="7">
    <source>
        <dbReference type="ARBA" id="ARBA00022833"/>
    </source>
</evidence>
<dbReference type="SUPFAM" id="SSF143865">
    <property type="entry name" value="CorA soluble domain-like"/>
    <property type="match status" value="1"/>
</dbReference>
<dbReference type="EMBL" id="FLQX01000109">
    <property type="protein sequence ID" value="SBT06444.1"/>
    <property type="molecule type" value="Genomic_DNA"/>
</dbReference>
<sequence length="363" mass="40126">MKATLTDAQGVSTPFSGNDLAAQLPRDGFFWLDVVNASEDEIAALATALQLDATLSAWLPRFGQSARFKASPQYLRISTWANAGNHGVVEGHLLFSSASLITVFDGAPVRMDAARQRFRELAERIATHPDYALLIVLNELVTGFYPRLERADELLDSLEEQIFLNPAAEQLLSLADLRREMSSLHRMLVPLRDRVKTVLTSIGGIAGISAEVWPSFLSYSERLADLVNLIDDYRQRTTEAMESYRASMSNRQAEQINRLTMISWVFLPITFLTGYFGMNFNWAIDQLLATRDDFFLLGVGLPLLSLGLTLLLFKSLGWMGVWRRKQLQSAAAGVRAVGALATSVPDRKAGRRSASAEPSNSGP</sequence>
<name>A0A1A8XMP5_9PROT</name>
<dbReference type="GO" id="GO:0015087">
    <property type="term" value="F:cobalt ion transmembrane transporter activity"/>
    <property type="evidence" value="ECO:0007669"/>
    <property type="project" value="TreeGrafter"/>
</dbReference>
<evidence type="ECO:0000256" key="12">
    <source>
        <dbReference type="SAM" id="Phobius"/>
    </source>
</evidence>
<evidence type="ECO:0000256" key="5">
    <source>
        <dbReference type="ARBA" id="ARBA00022519"/>
    </source>
</evidence>
<evidence type="ECO:0000256" key="3">
    <source>
        <dbReference type="ARBA" id="ARBA00022448"/>
    </source>
</evidence>
<dbReference type="InterPro" id="IPR045863">
    <property type="entry name" value="CorA_TM1_TM2"/>
</dbReference>
<dbReference type="RefSeq" id="WP_186407157.1">
    <property type="nucleotide sequence ID" value="NZ_FLQX01000109.1"/>
</dbReference>
<dbReference type="Gene3D" id="1.20.58.340">
    <property type="entry name" value="Magnesium transport protein CorA, transmembrane region"/>
    <property type="match status" value="2"/>
</dbReference>
<keyword evidence="6 12" id="KW-0812">Transmembrane</keyword>
<keyword evidence="14" id="KW-1185">Reference proteome</keyword>
<feature type="region of interest" description="Disordered" evidence="11">
    <location>
        <begin position="343"/>
        <end position="363"/>
    </location>
</feature>